<keyword evidence="1" id="KW-0472">Membrane</keyword>
<dbReference type="Proteomes" id="UP000722125">
    <property type="component" value="Unassembled WGS sequence"/>
</dbReference>
<gene>
    <name evidence="2" type="ORF">KIN34_11450</name>
</gene>
<feature type="transmembrane region" description="Helical" evidence="1">
    <location>
        <begin position="52"/>
        <end position="71"/>
    </location>
</feature>
<feature type="transmembrane region" description="Helical" evidence="1">
    <location>
        <begin position="24"/>
        <end position="45"/>
    </location>
</feature>
<comment type="caution">
    <text evidence="2">The sequence shown here is derived from an EMBL/GenBank/DDBJ whole genome shotgun (WGS) entry which is preliminary data.</text>
</comment>
<keyword evidence="1" id="KW-0812">Transmembrane</keyword>
<sequence length="161" mass="16615">MPASDALPSGPVDGPATVPAFDEALWPGAVGWLAVPFFAGTLAAALLPVDGVLAVVAGLVVLVGGLVALVVTTPRVRVVAGELHAGRAHVPVALLREPRALDAPTLRHELGPGLDARAFLCHRGWVRTAVRAELADPADPTPYWVVSTRRPEALVAALRAA</sequence>
<keyword evidence="3" id="KW-1185">Reference proteome</keyword>
<evidence type="ECO:0000313" key="3">
    <source>
        <dbReference type="Proteomes" id="UP000722125"/>
    </source>
</evidence>
<name>A0ABS5U0G3_9CELL</name>
<keyword evidence="1" id="KW-1133">Transmembrane helix</keyword>
<evidence type="ECO:0000313" key="2">
    <source>
        <dbReference type="EMBL" id="MBT0994897.1"/>
    </source>
</evidence>
<accession>A0ABS5U0G3</accession>
<protein>
    <submittedName>
        <fullName evidence="2">DUF3093 family protein</fullName>
    </submittedName>
</protein>
<evidence type="ECO:0000256" key="1">
    <source>
        <dbReference type="SAM" id="Phobius"/>
    </source>
</evidence>
<dbReference type="EMBL" id="JAHBOH010000001">
    <property type="protein sequence ID" value="MBT0994897.1"/>
    <property type="molecule type" value="Genomic_DNA"/>
</dbReference>
<dbReference type="RefSeq" id="WP_214350554.1">
    <property type="nucleotide sequence ID" value="NZ_JAHBOH010000001.1"/>
</dbReference>
<dbReference type="InterPro" id="IPR021443">
    <property type="entry name" value="DUF3093"/>
</dbReference>
<reference evidence="2 3" key="1">
    <citation type="submission" date="2021-05" db="EMBL/GenBank/DDBJ databases">
        <title>Description of Cellulomonas sp. DKR-3 sp. nov.</title>
        <authorList>
            <person name="Dahal R.H."/>
            <person name="Chaudhary D.K."/>
        </authorList>
    </citation>
    <scope>NUCLEOTIDE SEQUENCE [LARGE SCALE GENOMIC DNA]</scope>
    <source>
        <strain evidence="2 3">DKR-3</strain>
    </source>
</reference>
<organism evidence="2 3">
    <name type="scientific">Cellulomonas fulva</name>
    <dbReference type="NCBI Taxonomy" id="2835530"/>
    <lineage>
        <taxon>Bacteria</taxon>
        <taxon>Bacillati</taxon>
        <taxon>Actinomycetota</taxon>
        <taxon>Actinomycetes</taxon>
        <taxon>Micrococcales</taxon>
        <taxon>Cellulomonadaceae</taxon>
        <taxon>Cellulomonas</taxon>
    </lineage>
</organism>
<dbReference type="Pfam" id="PF11292">
    <property type="entry name" value="DUF3093"/>
    <property type="match status" value="1"/>
</dbReference>
<proteinExistence type="predicted"/>